<dbReference type="SUPFAM" id="SSF56300">
    <property type="entry name" value="Metallo-dependent phosphatases"/>
    <property type="match status" value="1"/>
</dbReference>
<dbReference type="Pfam" id="PF00149">
    <property type="entry name" value="Metallophos"/>
    <property type="match status" value="1"/>
</dbReference>
<dbReference type="GO" id="GO:0008199">
    <property type="term" value="F:ferric iron binding"/>
    <property type="evidence" value="ECO:0000318"/>
    <property type="project" value="GO_Central"/>
</dbReference>
<dbReference type="PANTHER" id="PTHR10161:SF58">
    <property type="entry name" value="PURPLE ACID PHOSPHATASE"/>
    <property type="match status" value="1"/>
</dbReference>
<dbReference type="PANTHER" id="PTHR10161">
    <property type="entry name" value="TARTRATE-RESISTANT ACID PHOSPHATASE TYPE 5"/>
    <property type="match status" value="1"/>
</dbReference>
<dbReference type="Pfam" id="PF01557">
    <property type="entry name" value="FAA_hydrolase"/>
    <property type="match status" value="1"/>
</dbReference>
<dbReference type="GO" id="GO:0008198">
    <property type="term" value="F:ferrous iron binding"/>
    <property type="evidence" value="ECO:0000318"/>
    <property type="project" value="GO_Central"/>
</dbReference>
<keyword evidence="2" id="KW-0732">Signal</keyword>
<feature type="compositionally biased region" description="Basic and acidic residues" evidence="4">
    <location>
        <begin position="11"/>
        <end position="25"/>
    </location>
</feature>
<sequence>MADWLQTVGCSKDKLKQKHNDRTENEVAESNDWMSPGYANAGSSPVPTPPSGKGLKASTKPKATKGQKSGPQTPLGFGSPGNPSTPVGGCRYDSSLGLLTKFLNLLKGAPGGIVDLNNAAETLELITAEIGVDDSRHGEVSDDMSILQMGRVGEKLDIDFVISTGDNFYKNGLKGVHDQAFKESFMDIYTAQSLQKPWYSVLGNHDYRGNALAQLSPVLRKIDDRFICMRSFIVNAELVDFFFIDTTPFQLEYWTHPGKHRYDWRGVAPRGKYIANLLKDMDVAMKRSTARWKIVVGHHTMRSVSEHGDTEELLELLLPVLKDNGVDFYINGHDHYLEHISSRDSDLDRPIRHKVPLSSDVCALFPDAHLLAIPVLPPLFGSKTLSGGGAVPAAWIPSPAPPVKQSFLHYAYLSHAASASLSALPLPRGPLVVAFQGPRRAQPDEAMREVRLHHALPQALRPPPSHPSRARGGQDGVVVELTVHSRRRNSEMFRIPNQKPLPPRDLFVLRSSSSSPPHERHTATAPSPATPLPFLGPRTCLDLLASHATPSLTRSCRTVDPNHCRTEEPILFLKPTSSFLHAGVATVAVEIPEPLKSLHHKVELVVVISWRGRDVPEASAMDFVRDFKIDLHKLWSCDLGFNFKHFVHYFALSKNDSYVMSASGGKISLFNMMTFKLVFKGNREPTQDNLRLPEIKGKFDPSKAAALGLRPGPKYRELQVGNSIQSDQFDEMVLNAGDDMIGVECLEEDSDGKVLFV</sequence>
<dbReference type="InParanoid" id="A0A804MHE8"/>
<feature type="region of interest" description="Disordered" evidence="4">
    <location>
        <begin position="510"/>
        <end position="531"/>
    </location>
</feature>
<evidence type="ECO:0000313" key="8">
    <source>
        <dbReference type="Proteomes" id="UP000007305"/>
    </source>
</evidence>
<evidence type="ECO:0000313" key="7">
    <source>
        <dbReference type="EnsemblPlants" id="Zm00001eb085600_P001"/>
    </source>
</evidence>
<reference evidence="7" key="2">
    <citation type="submission" date="2019-07" db="EMBL/GenBank/DDBJ databases">
        <authorList>
            <person name="Seetharam A."/>
            <person name="Woodhouse M."/>
            <person name="Cannon E."/>
        </authorList>
    </citation>
    <scope>NUCLEOTIDE SEQUENCE [LARGE SCALE GENOMIC DNA]</scope>
    <source>
        <strain evidence="7">cv. B73</strain>
    </source>
</reference>
<dbReference type="Gene3D" id="3.90.850.10">
    <property type="entry name" value="Fumarylacetoacetase-like, C-terminal domain"/>
    <property type="match status" value="1"/>
</dbReference>
<dbReference type="InterPro" id="IPR004843">
    <property type="entry name" value="Calcineurin-like_PHP"/>
</dbReference>
<dbReference type="GO" id="GO:0003993">
    <property type="term" value="F:acid phosphatase activity"/>
    <property type="evidence" value="ECO:0000318"/>
    <property type="project" value="GO_Central"/>
</dbReference>
<proteinExistence type="inferred from homology"/>
<protein>
    <recommendedName>
        <fullName evidence="9">Acid phosphatase</fullName>
    </recommendedName>
</protein>
<evidence type="ECO:0008006" key="9">
    <source>
        <dbReference type="Google" id="ProtNLM"/>
    </source>
</evidence>
<dbReference type="Proteomes" id="UP000007305">
    <property type="component" value="Chromosome 2"/>
</dbReference>
<feature type="domain" description="Calcineurin-like phosphoesterase" evidence="5">
    <location>
        <begin position="152"/>
        <end position="336"/>
    </location>
</feature>
<evidence type="ECO:0000256" key="4">
    <source>
        <dbReference type="SAM" id="MobiDB-lite"/>
    </source>
</evidence>
<evidence type="ECO:0000256" key="2">
    <source>
        <dbReference type="ARBA" id="ARBA00022729"/>
    </source>
</evidence>
<dbReference type="SUPFAM" id="SSF56529">
    <property type="entry name" value="FAH"/>
    <property type="match status" value="1"/>
</dbReference>
<dbReference type="InterPro" id="IPR011234">
    <property type="entry name" value="Fumarylacetoacetase-like_C"/>
</dbReference>
<evidence type="ECO:0000256" key="1">
    <source>
        <dbReference type="ARBA" id="ARBA00010211"/>
    </source>
</evidence>
<comment type="similarity">
    <text evidence="1">Belongs to the FAH family.</text>
</comment>
<keyword evidence="8" id="KW-1185">Reference proteome</keyword>
<accession>A0A804MHE8</accession>
<dbReference type="Gene3D" id="3.60.21.10">
    <property type="match status" value="1"/>
</dbReference>
<dbReference type="Gramene" id="Zm00001eb085600_T001">
    <property type="protein sequence ID" value="Zm00001eb085600_P001"/>
    <property type="gene ID" value="Zm00001eb085600"/>
</dbReference>
<dbReference type="InterPro" id="IPR036663">
    <property type="entry name" value="Fumarylacetoacetase_C_sf"/>
</dbReference>
<feature type="domain" description="Fumarylacetoacetase-like C-terminal" evidence="6">
    <location>
        <begin position="561"/>
        <end position="625"/>
    </location>
</feature>
<dbReference type="InterPro" id="IPR051558">
    <property type="entry name" value="Metallophosphoesterase_PAP"/>
</dbReference>
<name>A0A804MHE8_MAIZE</name>
<evidence type="ECO:0000256" key="3">
    <source>
        <dbReference type="ARBA" id="ARBA00022801"/>
    </source>
</evidence>
<dbReference type="EnsemblPlants" id="Zm00001eb085600_T001">
    <property type="protein sequence ID" value="Zm00001eb085600_P001"/>
    <property type="gene ID" value="Zm00001eb085600"/>
</dbReference>
<organism evidence="7 8">
    <name type="scientific">Zea mays</name>
    <name type="common">Maize</name>
    <dbReference type="NCBI Taxonomy" id="4577"/>
    <lineage>
        <taxon>Eukaryota</taxon>
        <taxon>Viridiplantae</taxon>
        <taxon>Streptophyta</taxon>
        <taxon>Embryophyta</taxon>
        <taxon>Tracheophyta</taxon>
        <taxon>Spermatophyta</taxon>
        <taxon>Magnoliopsida</taxon>
        <taxon>Liliopsida</taxon>
        <taxon>Poales</taxon>
        <taxon>Poaceae</taxon>
        <taxon>PACMAD clade</taxon>
        <taxon>Panicoideae</taxon>
        <taxon>Andropogonodae</taxon>
        <taxon>Andropogoneae</taxon>
        <taxon>Tripsacinae</taxon>
        <taxon>Zea</taxon>
    </lineage>
</organism>
<reference evidence="7" key="3">
    <citation type="submission" date="2021-05" db="UniProtKB">
        <authorList>
            <consortium name="EnsemblPlants"/>
        </authorList>
    </citation>
    <scope>IDENTIFICATION</scope>
    <source>
        <strain evidence="7">cv. B73</strain>
    </source>
</reference>
<dbReference type="AlphaFoldDB" id="A0A804MHE8"/>
<feature type="region of interest" description="Disordered" evidence="4">
    <location>
        <begin position="1"/>
        <end position="88"/>
    </location>
</feature>
<dbReference type="InterPro" id="IPR029052">
    <property type="entry name" value="Metallo-depent_PP-like"/>
</dbReference>
<evidence type="ECO:0000259" key="5">
    <source>
        <dbReference type="Pfam" id="PF00149"/>
    </source>
</evidence>
<evidence type="ECO:0000259" key="6">
    <source>
        <dbReference type="Pfam" id="PF01557"/>
    </source>
</evidence>
<reference evidence="8" key="1">
    <citation type="submission" date="2015-12" db="EMBL/GenBank/DDBJ databases">
        <title>Update maize B73 reference genome by single molecule sequencing technologies.</title>
        <authorList>
            <consortium name="Maize Genome Sequencing Project"/>
            <person name="Ware D."/>
        </authorList>
    </citation>
    <scope>NUCLEOTIDE SEQUENCE [LARGE SCALE GENOMIC DNA]</scope>
    <source>
        <strain evidence="8">cv. B73</strain>
    </source>
</reference>
<keyword evidence="3" id="KW-0378">Hydrolase</keyword>